<dbReference type="Pfam" id="PF05486">
    <property type="entry name" value="SRP9-21"/>
    <property type="match status" value="1"/>
</dbReference>
<dbReference type="GO" id="GO:0006614">
    <property type="term" value="P:SRP-dependent cotranslational protein targeting to membrane"/>
    <property type="evidence" value="ECO:0007669"/>
    <property type="project" value="InterPro"/>
</dbReference>
<feature type="domain" description="SRP9" evidence="2">
    <location>
        <begin position="5"/>
        <end position="71"/>
    </location>
</feature>
<accession>A0A9W7Y7Z6</accession>
<evidence type="ECO:0000259" key="2">
    <source>
        <dbReference type="Pfam" id="PF05486"/>
    </source>
</evidence>
<evidence type="ECO:0000313" key="3">
    <source>
        <dbReference type="EMBL" id="KAJ1731240.1"/>
    </source>
</evidence>
<dbReference type="InterPro" id="IPR009018">
    <property type="entry name" value="Signal_recog_particle_SRP9/14"/>
</dbReference>
<dbReference type="Gene3D" id="3.30.720.10">
    <property type="entry name" value="Signal recognition particle alu RNA binding heterodimer, srp9/1"/>
    <property type="match status" value="1"/>
</dbReference>
<gene>
    <name evidence="3" type="ORF">LPJ61_002624</name>
</gene>
<sequence length="116" mass="12773">MVLHSSWDAFERAATEIFAGAPDRARYTLKYRNCDAALVLKVTDDATCIQLRTGKLDDIRRIARLHQALARGASDRAAVIKNLLPIFPKRETADAPITKAKSGSGVAKKQQRQPGQ</sequence>
<feature type="non-terminal residue" evidence="3">
    <location>
        <position position="116"/>
    </location>
</feature>
<feature type="region of interest" description="Disordered" evidence="1">
    <location>
        <begin position="95"/>
        <end position="116"/>
    </location>
</feature>
<dbReference type="Proteomes" id="UP001143981">
    <property type="component" value="Unassembled WGS sequence"/>
</dbReference>
<organism evidence="3 4">
    <name type="scientific">Coemansia biformis</name>
    <dbReference type="NCBI Taxonomy" id="1286918"/>
    <lineage>
        <taxon>Eukaryota</taxon>
        <taxon>Fungi</taxon>
        <taxon>Fungi incertae sedis</taxon>
        <taxon>Zoopagomycota</taxon>
        <taxon>Kickxellomycotina</taxon>
        <taxon>Kickxellomycetes</taxon>
        <taxon>Kickxellales</taxon>
        <taxon>Kickxellaceae</taxon>
        <taxon>Coemansia</taxon>
    </lineage>
</organism>
<dbReference type="GO" id="GO:0008312">
    <property type="term" value="F:7S RNA binding"/>
    <property type="evidence" value="ECO:0007669"/>
    <property type="project" value="InterPro"/>
</dbReference>
<comment type="caution">
    <text evidence="3">The sequence shown here is derived from an EMBL/GenBank/DDBJ whole genome shotgun (WGS) entry which is preliminary data.</text>
</comment>
<dbReference type="PANTHER" id="PTHR12834">
    <property type="entry name" value="SIGNAL RECOGNITION PARTICLE 9 KDA PROTEIN"/>
    <property type="match status" value="1"/>
</dbReference>
<dbReference type="PANTHER" id="PTHR12834:SF12">
    <property type="entry name" value="SIGNAL RECOGNITION PARTICLE 9 KDA PROTEIN"/>
    <property type="match status" value="1"/>
</dbReference>
<dbReference type="GO" id="GO:0005786">
    <property type="term" value="C:signal recognition particle, endoplasmic reticulum targeting"/>
    <property type="evidence" value="ECO:0007669"/>
    <property type="project" value="TreeGrafter"/>
</dbReference>
<reference evidence="3" key="1">
    <citation type="submission" date="2022-07" db="EMBL/GenBank/DDBJ databases">
        <title>Phylogenomic reconstructions and comparative analyses of Kickxellomycotina fungi.</title>
        <authorList>
            <person name="Reynolds N.K."/>
            <person name="Stajich J.E."/>
            <person name="Barry K."/>
            <person name="Grigoriev I.V."/>
            <person name="Crous P."/>
            <person name="Smith M.E."/>
        </authorList>
    </citation>
    <scope>NUCLEOTIDE SEQUENCE</scope>
    <source>
        <strain evidence="3">BCRC 34381</strain>
    </source>
</reference>
<dbReference type="InterPro" id="IPR039432">
    <property type="entry name" value="SRP9_dom"/>
</dbReference>
<protein>
    <recommendedName>
        <fullName evidence="2">SRP9 domain-containing protein</fullName>
    </recommendedName>
</protein>
<dbReference type="SUPFAM" id="SSF54762">
    <property type="entry name" value="Signal recognition particle alu RNA binding heterodimer, SRP9/14"/>
    <property type="match status" value="1"/>
</dbReference>
<dbReference type="OrthoDB" id="360923at2759"/>
<dbReference type="EMBL" id="JANBOI010000351">
    <property type="protein sequence ID" value="KAJ1731240.1"/>
    <property type="molecule type" value="Genomic_DNA"/>
</dbReference>
<dbReference type="InterPro" id="IPR039914">
    <property type="entry name" value="SRP9-like"/>
</dbReference>
<evidence type="ECO:0000256" key="1">
    <source>
        <dbReference type="SAM" id="MobiDB-lite"/>
    </source>
</evidence>
<name>A0A9W7Y7Z6_9FUNG</name>
<evidence type="ECO:0000313" key="4">
    <source>
        <dbReference type="Proteomes" id="UP001143981"/>
    </source>
</evidence>
<keyword evidence="4" id="KW-1185">Reference proteome</keyword>
<proteinExistence type="predicted"/>
<dbReference type="AlphaFoldDB" id="A0A9W7Y7Z6"/>